<dbReference type="InParanoid" id="A0A165JMJ3"/>
<dbReference type="EMBL" id="KV425963">
    <property type="protein sequence ID" value="KZV95065.1"/>
    <property type="molecule type" value="Genomic_DNA"/>
</dbReference>
<organism evidence="6 7">
    <name type="scientific">Exidia glandulosa HHB12029</name>
    <dbReference type="NCBI Taxonomy" id="1314781"/>
    <lineage>
        <taxon>Eukaryota</taxon>
        <taxon>Fungi</taxon>
        <taxon>Dikarya</taxon>
        <taxon>Basidiomycota</taxon>
        <taxon>Agaricomycotina</taxon>
        <taxon>Agaricomycetes</taxon>
        <taxon>Auriculariales</taxon>
        <taxon>Exidiaceae</taxon>
        <taxon>Exidia</taxon>
    </lineage>
</organism>
<feature type="region of interest" description="Disordered" evidence="4">
    <location>
        <begin position="161"/>
        <end position="280"/>
    </location>
</feature>
<keyword evidence="3" id="KW-0862">Zinc</keyword>
<evidence type="ECO:0000313" key="7">
    <source>
        <dbReference type="Proteomes" id="UP000077266"/>
    </source>
</evidence>
<feature type="domain" description="Zinc finger PHD-type" evidence="5">
    <location>
        <begin position="8"/>
        <end position="86"/>
    </location>
</feature>
<keyword evidence="7" id="KW-1185">Reference proteome</keyword>
<evidence type="ECO:0000256" key="3">
    <source>
        <dbReference type="ARBA" id="ARBA00022833"/>
    </source>
</evidence>
<accession>A0A165JMJ3</accession>
<dbReference type="SMART" id="SM00249">
    <property type="entry name" value="PHD"/>
    <property type="match status" value="1"/>
</dbReference>
<dbReference type="Proteomes" id="UP000077266">
    <property type="component" value="Unassembled WGS sequence"/>
</dbReference>
<dbReference type="SUPFAM" id="SSF57903">
    <property type="entry name" value="FYVE/PHD zinc finger"/>
    <property type="match status" value="1"/>
</dbReference>
<sequence>MQEAGYVVCATCGDYAVDFNAVMLDCSTCENSYHHTCVGMGLGELGRRTAATNAMRKSKGKKGGADGDGAGDVTGTLYDWMCPDCHQQQQPRVPEPDKEEVLVIEDTDDEDEDDGERTTYIDLSYNVDIHRVAPSQRALLPTTTVRRPAVHMQNVAGLLNRSNSNVGASTSTSRAADSNIGASTSTSKPVPAATSASPTSHNGVPPTTASGATPRNVQTPLSPPPSRSPSRTGPIAPVPFVDFTAMATSSKKRRRSSEVGEGGLEDERAKKKSRFDLLCC</sequence>
<evidence type="ECO:0000256" key="4">
    <source>
        <dbReference type="SAM" id="MobiDB-lite"/>
    </source>
</evidence>
<dbReference type="Gene3D" id="3.30.40.10">
    <property type="entry name" value="Zinc/RING finger domain, C3HC4 (zinc finger)"/>
    <property type="match status" value="1"/>
</dbReference>
<keyword evidence="1" id="KW-0479">Metal-binding</keyword>
<protein>
    <recommendedName>
        <fullName evidence="5">Zinc finger PHD-type domain-containing protein</fullName>
    </recommendedName>
</protein>
<dbReference type="GO" id="GO:0008270">
    <property type="term" value="F:zinc ion binding"/>
    <property type="evidence" value="ECO:0007669"/>
    <property type="project" value="UniProtKB-KW"/>
</dbReference>
<evidence type="ECO:0000259" key="5">
    <source>
        <dbReference type="SMART" id="SM00249"/>
    </source>
</evidence>
<dbReference type="InterPro" id="IPR011011">
    <property type="entry name" value="Znf_FYVE_PHD"/>
</dbReference>
<name>A0A165JMJ3_EXIGL</name>
<evidence type="ECO:0000256" key="1">
    <source>
        <dbReference type="ARBA" id="ARBA00022723"/>
    </source>
</evidence>
<dbReference type="PROSITE" id="PS01359">
    <property type="entry name" value="ZF_PHD_1"/>
    <property type="match status" value="1"/>
</dbReference>
<dbReference type="AlphaFoldDB" id="A0A165JMJ3"/>
<dbReference type="InterPro" id="IPR019786">
    <property type="entry name" value="Zinc_finger_PHD-type_CS"/>
</dbReference>
<dbReference type="InterPro" id="IPR001965">
    <property type="entry name" value="Znf_PHD"/>
</dbReference>
<keyword evidence="2" id="KW-0863">Zinc-finger</keyword>
<feature type="compositionally biased region" description="Polar residues" evidence="4">
    <location>
        <begin position="161"/>
        <end position="220"/>
    </location>
</feature>
<reference evidence="6 7" key="1">
    <citation type="journal article" date="2016" name="Mol. Biol. Evol.">
        <title>Comparative Genomics of Early-Diverging Mushroom-Forming Fungi Provides Insights into the Origins of Lignocellulose Decay Capabilities.</title>
        <authorList>
            <person name="Nagy L.G."/>
            <person name="Riley R."/>
            <person name="Tritt A."/>
            <person name="Adam C."/>
            <person name="Daum C."/>
            <person name="Floudas D."/>
            <person name="Sun H."/>
            <person name="Yadav J.S."/>
            <person name="Pangilinan J."/>
            <person name="Larsson K.H."/>
            <person name="Matsuura K."/>
            <person name="Barry K."/>
            <person name="Labutti K."/>
            <person name="Kuo R."/>
            <person name="Ohm R.A."/>
            <person name="Bhattacharya S.S."/>
            <person name="Shirouzu T."/>
            <person name="Yoshinaga Y."/>
            <person name="Martin F.M."/>
            <person name="Grigoriev I.V."/>
            <person name="Hibbett D.S."/>
        </authorList>
    </citation>
    <scope>NUCLEOTIDE SEQUENCE [LARGE SCALE GENOMIC DNA]</scope>
    <source>
        <strain evidence="6 7">HHB12029</strain>
    </source>
</reference>
<proteinExistence type="predicted"/>
<evidence type="ECO:0000313" key="6">
    <source>
        <dbReference type="EMBL" id="KZV95065.1"/>
    </source>
</evidence>
<dbReference type="InterPro" id="IPR013083">
    <property type="entry name" value="Znf_RING/FYVE/PHD"/>
</dbReference>
<gene>
    <name evidence="6" type="ORF">EXIGLDRAFT_490055</name>
</gene>
<evidence type="ECO:0000256" key="2">
    <source>
        <dbReference type="ARBA" id="ARBA00022771"/>
    </source>
</evidence>